<accession>A0A0E9TPZ1</accession>
<dbReference type="AlphaFoldDB" id="A0A0E9TPZ1"/>
<evidence type="ECO:0000313" key="1">
    <source>
        <dbReference type="EMBL" id="JAH55769.1"/>
    </source>
</evidence>
<dbReference type="EMBL" id="GBXM01052808">
    <property type="protein sequence ID" value="JAH55769.1"/>
    <property type="molecule type" value="Transcribed_RNA"/>
</dbReference>
<proteinExistence type="predicted"/>
<reference evidence="1" key="2">
    <citation type="journal article" date="2015" name="Fish Shellfish Immunol.">
        <title>Early steps in the European eel (Anguilla anguilla)-Vibrio vulnificus interaction in the gills: Role of the RtxA13 toxin.</title>
        <authorList>
            <person name="Callol A."/>
            <person name="Pajuelo D."/>
            <person name="Ebbesson L."/>
            <person name="Teles M."/>
            <person name="MacKenzie S."/>
            <person name="Amaro C."/>
        </authorList>
    </citation>
    <scope>NUCLEOTIDE SEQUENCE</scope>
</reference>
<reference evidence="1" key="1">
    <citation type="submission" date="2014-11" db="EMBL/GenBank/DDBJ databases">
        <authorList>
            <person name="Amaro Gonzalez C."/>
        </authorList>
    </citation>
    <scope>NUCLEOTIDE SEQUENCE</scope>
</reference>
<protein>
    <submittedName>
        <fullName evidence="1">Uncharacterized protein</fullName>
    </submittedName>
</protein>
<sequence>MIIHNLLIKHLIGIYEPMKKFLLSTEMNNYWFRLVCHRQHLEAP</sequence>
<organism evidence="1">
    <name type="scientific">Anguilla anguilla</name>
    <name type="common">European freshwater eel</name>
    <name type="synonym">Muraena anguilla</name>
    <dbReference type="NCBI Taxonomy" id="7936"/>
    <lineage>
        <taxon>Eukaryota</taxon>
        <taxon>Metazoa</taxon>
        <taxon>Chordata</taxon>
        <taxon>Craniata</taxon>
        <taxon>Vertebrata</taxon>
        <taxon>Euteleostomi</taxon>
        <taxon>Actinopterygii</taxon>
        <taxon>Neopterygii</taxon>
        <taxon>Teleostei</taxon>
        <taxon>Anguilliformes</taxon>
        <taxon>Anguillidae</taxon>
        <taxon>Anguilla</taxon>
    </lineage>
</organism>
<name>A0A0E9TPZ1_ANGAN</name>